<proteinExistence type="predicted"/>
<dbReference type="PROSITE" id="PS51257">
    <property type="entry name" value="PROKAR_LIPOPROTEIN"/>
    <property type="match status" value="1"/>
</dbReference>
<gene>
    <name evidence="1" type="ORF">SAMN05421640_0210</name>
</gene>
<sequence length="164" mass="18264">MRLGVILKNRKSFYLIFLGLIFLAGCGGDEIQLPPNQLEGKIDNEDWSYKSANGYLISSDLRYRARFLSSKESVQDPCTLPSPSLAHVKAIFKPSLGSFFVAPQALDDNQVQVSFEISTSENLTAQSGFMEIYAIENQVIIGYLQAVLDETNKVEGSFEIRLCN</sequence>
<dbReference type="RefSeq" id="WP_089354992.1">
    <property type="nucleotide sequence ID" value="NZ_FZPD01000001.1"/>
</dbReference>
<protein>
    <recommendedName>
        <fullName evidence="3">Lipoprotein</fullName>
    </recommendedName>
</protein>
<dbReference type="Proteomes" id="UP000198393">
    <property type="component" value="Unassembled WGS sequence"/>
</dbReference>
<keyword evidence="2" id="KW-1185">Reference proteome</keyword>
<evidence type="ECO:0000313" key="1">
    <source>
        <dbReference type="EMBL" id="SNS45312.1"/>
    </source>
</evidence>
<evidence type="ECO:0000313" key="2">
    <source>
        <dbReference type="Proteomes" id="UP000198393"/>
    </source>
</evidence>
<name>A0A239EN12_EKHLU</name>
<dbReference type="AlphaFoldDB" id="A0A239EN12"/>
<reference evidence="1 2" key="1">
    <citation type="submission" date="2017-06" db="EMBL/GenBank/DDBJ databases">
        <authorList>
            <person name="Kim H.J."/>
            <person name="Triplett B.A."/>
        </authorList>
    </citation>
    <scope>NUCLEOTIDE SEQUENCE [LARGE SCALE GENOMIC DNA]</scope>
    <source>
        <strain evidence="1 2">DSM 19307</strain>
    </source>
</reference>
<evidence type="ECO:0008006" key="3">
    <source>
        <dbReference type="Google" id="ProtNLM"/>
    </source>
</evidence>
<dbReference type="EMBL" id="FZPD01000001">
    <property type="protein sequence ID" value="SNS45312.1"/>
    <property type="molecule type" value="Genomic_DNA"/>
</dbReference>
<dbReference type="OrthoDB" id="1494574at2"/>
<organism evidence="1 2">
    <name type="scientific">Ekhidna lutea</name>
    <dbReference type="NCBI Taxonomy" id="447679"/>
    <lineage>
        <taxon>Bacteria</taxon>
        <taxon>Pseudomonadati</taxon>
        <taxon>Bacteroidota</taxon>
        <taxon>Cytophagia</taxon>
        <taxon>Cytophagales</taxon>
        <taxon>Reichenbachiellaceae</taxon>
        <taxon>Ekhidna</taxon>
    </lineage>
</organism>
<accession>A0A239EN12</accession>